<keyword evidence="5" id="KW-0819">tRNA processing</keyword>
<feature type="domain" description="Gcp-like" evidence="7">
    <location>
        <begin position="31"/>
        <end position="225"/>
    </location>
</feature>
<dbReference type="GO" id="GO:0002949">
    <property type="term" value="P:tRNA threonylcarbamoyladenosine modification"/>
    <property type="evidence" value="ECO:0007669"/>
    <property type="project" value="InterPro"/>
</dbReference>
<dbReference type="NCBIfam" id="TIGR03725">
    <property type="entry name" value="T6A_YeaZ"/>
    <property type="match status" value="1"/>
</dbReference>
<dbReference type="Gene3D" id="3.30.420.40">
    <property type="match status" value="2"/>
</dbReference>
<dbReference type="SUPFAM" id="SSF53067">
    <property type="entry name" value="Actin-like ATPase domain"/>
    <property type="match status" value="2"/>
</dbReference>
<evidence type="ECO:0000256" key="3">
    <source>
        <dbReference type="ARBA" id="ARBA00019012"/>
    </source>
</evidence>
<evidence type="ECO:0000256" key="2">
    <source>
        <dbReference type="ARBA" id="ARBA00010493"/>
    </source>
</evidence>
<comment type="subcellular location">
    <subcellularLocation>
        <location evidence="1">Cytoplasm</location>
    </subcellularLocation>
</comment>
<proteinExistence type="inferred from homology"/>
<dbReference type="InterPro" id="IPR022496">
    <property type="entry name" value="T6A_TsaB"/>
</dbReference>
<evidence type="ECO:0000313" key="8">
    <source>
        <dbReference type="EMBL" id="GAM55613.1"/>
    </source>
</evidence>
<reference evidence="8 9" key="1">
    <citation type="submission" date="2015-01" db="EMBL/GenBank/DDBJ databases">
        <title>Vibrio sp. C1 JCM 19231 whole genome shotgun sequence.</title>
        <authorList>
            <person name="Sawabe T."/>
            <person name="Meirelles P."/>
            <person name="Feng G."/>
            <person name="Sayaka M."/>
            <person name="Hattori M."/>
            <person name="Ohkuma M."/>
        </authorList>
    </citation>
    <scope>NUCLEOTIDE SEQUENCE [LARGE SCALE GENOMIC DNA]</scope>
    <source>
        <strain evidence="9">JCM 19231</strain>
    </source>
</reference>
<dbReference type="GO" id="GO:0005829">
    <property type="term" value="C:cytosol"/>
    <property type="evidence" value="ECO:0007669"/>
    <property type="project" value="TreeGrafter"/>
</dbReference>
<dbReference type="InterPro" id="IPR000905">
    <property type="entry name" value="Gcp-like_dom"/>
</dbReference>
<dbReference type="AlphaFoldDB" id="A0A0B8NWX1"/>
<dbReference type="PANTHER" id="PTHR11735">
    <property type="entry name" value="TRNA N6-ADENOSINE THREONYLCARBAMOYLTRANSFERASE"/>
    <property type="match status" value="1"/>
</dbReference>
<dbReference type="RefSeq" id="WP_261833679.1">
    <property type="nucleotide sequence ID" value="NZ_AP024881.1"/>
</dbReference>
<name>A0A0B8NWX1_9VIBR</name>
<gene>
    <name evidence="8" type="ORF">JCM19231_2965</name>
</gene>
<organism evidence="8 9">
    <name type="scientific">Vibrio ishigakensis</name>
    <dbReference type="NCBI Taxonomy" id="1481914"/>
    <lineage>
        <taxon>Bacteria</taxon>
        <taxon>Pseudomonadati</taxon>
        <taxon>Pseudomonadota</taxon>
        <taxon>Gammaproteobacteria</taxon>
        <taxon>Vibrionales</taxon>
        <taxon>Vibrionaceae</taxon>
        <taxon>Vibrio</taxon>
    </lineage>
</organism>
<reference evidence="8 9" key="2">
    <citation type="submission" date="2015-01" db="EMBL/GenBank/DDBJ databases">
        <authorList>
            <consortium name="NBRP consortium"/>
            <person name="Sawabe T."/>
            <person name="Meirelles P."/>
            <person name="Feng G."/>
            <person name="Sayaka M."/>
            <person name="Hattori M."/>
            <person name="Ohkuma M."/>
        </authorList>
    </citation>
    <scope>NUCLEOTIDE SEQUENCE [LARGE SCALE GENOMIC DNA]</scope>
    <source>
        <strain evidence="9">JCM 19231</strain>
    </source>
</reference>
<dbReference type="EMBL" id="BBRZ01000016">
    <property type="protein sequence ID" value="GAM55613.1"/>
    <property type="molecule type" value="Genomic_DNA"/>
</dbReference>
<evidence type="ECO:0000256" key="4">
    <source>
        <dbReference type="ARBA" id="ARBA00022490"/>
    </source>
</evidence>
<keyword evidence="8" id="KW-0378">Hydrolase</keyword>
<evidence type="ECO:0000256" key="6">
    <source>
        <dbReference type="ARBA" id="ARBA00032446"/>
    </source>
</evidence>
<keyword evidence="4" id="KW-0963">Cytoplasm</keyword>
<keyword evidence="9" id="KW-1185">Reference proteome</keyword>
<dbReference type="Proteomes" id="UP000031671">
    <property type="component" value="Unassembled WGS sequence"/>
</dbReference>
<dbReference type="CDD" id="cd24032">
    <property type="entry name" value="ASKHA_NBD_TsaB"/>
    <property type="match status" value="1"/>
</dbReference>
<accession>A0A0B8NWX1</accession>
<keyword evidence="8" id="KW-0645">Protease</keyword>
<dbReference type="FunFam" id="3.30.420.40:FF:000097">
    <property type="entry name" value="tRNA threonylcarbamoyladenosine biosynthesis protein TsaB"/>
    <property type="match status" value="1"/>
</dbReference>
<comment type="similarity">
    <text evidence="2">Belongs to the KAE1 / TsaD family. TsaB subfamily.</text>
</comment>
<dbReference type="GO" id="GO:0008233">
    <property type="term" value="F:peptidase activity"/>
    <property type="evidence" value="ECO:0007669"/>
    <property type="project" value="UniProtKB-KW"/>
</dbReference>
<dbReference type="Pfam" id="PF00814">
    <property type="entry name" value="TsaD"/>
    <property type="match status" value="1"/>
</dbReference>
<comment type="caution">
    <text evidence="8">The sequence shown here is derived from an EMBL/GenBank/DDBJ whole genome shotgun (WGS) entry which is preliminary data.</text>
</comment>
<evidence type="ECO:0000313" key="9">
    <source>
        <dbReference type="Proteomes" id="UP000031671"/>
    </source>
</evidence>
<evidence type="ECO:0000256" key="5">
    <source>
        <dbReference type="ARBA" id="ARBA00022694"/>
    </source>
</evidence>
<sequence length="233" mass="24932">MSAKILALDTSTEFCSAALLVDGELFHRGEVSPRGHTTKILPMVDAILAEAGIKLTDLDGLAFGRGPGSFTGVRIGIGVAQGLAFGADLPMLGVSTLKAMAQGAYRTSGATHVAAAIDARMSEVYWGRFSRQQDNSWSEVDAECVIPPAELSEQVTEDGNSWTQVGTGWDAYSEELAGLKLNRTESGVLYPESQDIVAVASQEWSEDKLVGPEEASPVYLRDKVAWKKLPGRE</sequence>
<dbReference type="GO" id="GO:0006508">
    <property type="term" value="P:proteolysis"/>
    <property type="evidence" value="ECO:0007669"/>
    <property type="project" value="UniProtKB-KW"/>
</dbReference>
<evidence type="ECO:0000259" key="7">
    <source>
        <dbReference type="Pfam" id="PF00814"/>
    </source>
</evidence>
<evidence type="ECO:0000256" key="1">
    <source>
        <dbReference type="ARBA" id="ARBA00004496"/>
    </source>
</evidence>
<dbReference type="PANTHER" id="PTHR11735:SF11">
    <property type="entry name" value="TRNA THREONYLCARBAMOYLADENOSINE BIOSYNTHESIS PROTEIN TSAB"/>
    <property type="match status" value="1"/>
</dbReference>
<dbReference type="InterPro" id="IPR043129">
    <property type="entry name" value="ATPase_NBD"/>
</dbReference>
<protein>
    <recommendedName>
        <fullName evidence="3">tRNA threonylcarbamoyladenosine biosynthesis protein TsaB</fullName>
    </recommendedName>
    <alternativeName>
        <fullName evidence="6">t(6)A37 threonylcarbamoyladenosine biosynthesis protein TsaB</fullName>
    </alternativeName>
</protein>